<reference evidence="3" key="1">
    <citation type="submission" date="2020-10" db="EMBL/GenBank/DDBJ databases">
        <authorList>
            <person name="Gilroy R."/>
        </authorList>
    </citation>
    <scope>NUCLEOTIDE SEQUENCE</scope>
    <source>
        <strain evidence="3">B2-22910</strain>
    </source>
</reference>
<name>A0A9D9IDR1_9BACT</name>
<proteinExistence type="predicted"/>
<dbReference type="Gene3D" id="1.25.10.10">
    <property type="entry name" value="Leucine-rich Repeat Variant"/>
    <property type="match status" value="1"/>
</dbReference>
<evidence type="ECO:0000313" key="3">
    <source>
        <dbReference type="EMBL" id="MBO8470768.1"/>
    </source>
</evidence>
<sequence length="947" mass="99716">MRKTILYIILTLAVPALISMPAGAQDSRQRTVLTIVQDALAQLPVRNAADLDKEMADIAASAPESVEILAGMLSPAGQGQNSPVEYALNGIVNYAGSPENAGCAASVKEGLASGIRNNGDVTARSFLLTLLGRIATEEDIPVFVSYADDAQLGSVVVGALSGIPGSGDAIIELMKTDGASRPLLAYAAARMGLAGAEPYLTAWIEELGSDAVKDSDPSSAADTPDMRSYLNALAQCGSSASLKLLEKTSVYYYVTLLGRVAGLGDVKTAAAGARRLLKSDDTNIRCAALEVLVSAQGEGAQKYILDAVRKGEREYRCAALSYATGLAGSSAAFMDGIRRLFPSLSDEAMTDVVNWAGDNCISGLADEVVRCIPAARVPDKIEPSASLAVAAIRAAGKLGGDSAADALVAQLAGDADYARVAYGALLSFDGDIRERLAGVLEAGGNALQHALGIAGTRRMSALSPEVFALLGSDDSMVRKAAYQALKGVVTPDDCSRLGELLEAADSEFKISALQDALCNALSSLPSGAQYEKVMSLIGAGARPSLYYPALAQAGNRESVDYLSSAYSSGEYADEAFSALMSVDGMDAADVLMSIAGEGQGRSSAALTRVVDLVAASGLDDMSKVSKYSEVLKRTSDPDVRNKVLAALCSTPVMPAFLIASRYLDDSGTAYNAAAAVKTIAAKTTDEIDYHALKSALEKAIAIYSAAGGADDGYAVDEIRKMLAGLQPPSVRFVLPEDEAKAGYEVLFDGTDLSKWTGDMDGYTPVNGTIFVTAGYGDSRNLYTKKEYSDFILRFDFCFVRPGVNNGVGIRTPMGKDAAYWGMCEVQILDHDDPIYKGLHEYQVHGSAYGIIPAKRVVHKPLGEWNSEEIKVVGDRVTVTLNGEVILDGDLREACQGHNVAPDGSGYNPYTTDHRNHPGMFNEKGHVGFLGHGAGIKFRNVRILDLSE</sequence>
<evidence type="ECO:0000313" key="4">
    <source>
        <dbReference type="Proteomes" id="UP000823603"/>
    </source>
</evidence>
<reference evidence="3" key="2">
    <citation type="journal article" date="2021" name="PeerJ">
        <title>Extensive microbial diversity within the chicken gut microbiome revealed by metagenomics and culture.</title>
        <authorList>
            <person name="Gilroy R."/>
            <person name="Ravi A."/>
            <person name="Getino M."/>
            <person name="Pursley I."/>
            <person name="Horton D.L."/>
            <person name="Alikhan N.F."/>
            <person name="Baker D."/>
            <person name="Gharbi K."/>
            <person name="Hall N."/>
            <person name="Watson M."/>
            <person name="Adriaenssens E.M."/>
            <person name="Foster-Nyarko E."/>
            <person name="Jarju S."/>
            <person name="Secka A."/>
            <person name="Antonio M."/>
            <person name="Oren A."/>
            <person name="Chaudhuri R.R."/>
            <person name="La Ragione R."/>
            <person name="Hildebrand F."/>
            <person name="Pallen M.J."/>
        </authorList>
    </citation>
    <scope>NUCLEOTIDE SEQUENCE</scope>
    <source>
        <strain evidence="3">B2-22910</strain>
    </source>
</reference>
<dbReference type="EMBL" id="JADIMB010000045">
    <property type="protein sequence ID" value="MBO8470768.1"/>
    <property type="molecule type" value="Genomic_DNA"/>
</dbReference>
<dbReference type="InterPro" id="IPR011989">
    <property type="entry name" value="ARM-like"/>
</dbReference>
<organism evidence="3 4">
    <name type="scientific">Candidatus Cryptobacteroides faecavium</name>
    <dbReference type="NCBI Taxonomy" id="2840762"/>
    <lineage>
        <taxon>Bacteria</taxon>
        <taxon>Pseudomonadati</taxon>
        <taxon>Bacteroidota</taxon>
        <taxon>Bacteroidia</taxon>
        <taxon>Bacteroidales</taxon>
        <taxon>Candidatus Cryptobacteroides</taxon>
    </lineage>
</organism>
<comment type="caution">
    <text evidence="3">The sequence shown here is derived from an EMBL/GenBank/DDBJ whole genome shotgun (WGS) entry which is preliminary data.</text>
</comment>
<feature type="chain" id="PRO_5038964216" evidence="1">
    <location>
        <begin position="25"/>
        <end position="947"/>
    </location>
</feature>
<dbReference type="AlphaFoldDB" id="A0A9D9IDR1"/>
<dbReference type="InterPro" id="IPR010496">
    <property type="entry name" value="AL/BT2_dom"/>
</dbReference>
<feature type="domain" description="3-keto-alpha-glucoside-1,2-lyase/3-keto-2-hydroxy-glucal hydratase" evidence="2">
    <location>
        <begin position="742"/>
        <end position="942"/>
    </location>
</feature>
<dbReference type="Proteomes" id="UP000823603">
    <property type="component" value="Unassembled WGS sequence"/>
</dbReference>
<evidence type="ECO:0000259" key="2">
    <source>
        <dbReference type="Pfam" id="PF06439"/>
    </source>
</evidence>
<evidence type="ECO:0000256" key="1">
    <source>
        <dbReference type="SAM" id="SignalP"/>
    </source>
</evidence>
<feature type="signal peptide" evidence="1">
    <location>
        <begin position="1"/>
        <end position="24"/>
    </location>
</feature>
<protein>
    <submittedName>
        <fullName evidence="3">DUF1080 domain-containing protein</fullName>
    </submittedName>
</protein>
<dbReference type="Gene3D" id="2.60.120.560">
    <property type="entry name" value="Exo-inulinase, domain 1"/>
    <property type="match status" value="1"/>
</dbReference>
<gene>
    <name evidence="3" type="ORF">IAB82_03120</name>
</gene>
<dbReference type="SUPFAM" id="SSF48371">
    <property type="entry name" value="ARM repeat"/>
    <property type="match status" value="1"/>
</dbReference>
<dbReference type="InterPro" id="IPR016024">
    <property type="entry name" value="ARM-type_fold"/>
</dbReference>
<dbReference type="GO" id="GO:0016787">
    <property type="term" value="F:hydrolase activity"/>
    <property type="evidence" value="ECO:0007669"/>
    <property type="project" value="InterPro"/>
</dbReference>
<accession>A0A9D9IDR1</accession>
<keyword evidence="1" id="KW-0732">Signal</keyword>
<dbReference type="Pfam" id="PF06439">
    <property type="entry name" value="3keto-disac_hyd"/>
    <property type="match status" value="1"/>
</dbReference>